<dbReference type="InterPro" id="IPR001129">
    <property type="entry name" value="Membr-assoc_MAPEG"/>
</dbReference>
<evidence type="ECO:0000256" key="1">
    <source>
        <dbReference type="ARBA" id="ARBA00004370"/>
    </source>
</evidence>
<dbReference type="Gene3D" id="1.20.120.550">
    <property type="entry name" value="Membrane associated eicosanoid/glutathione metabolism-like domain"/>
    <property type="match status" value="1"/>
</dbReference>
<dbReference type="PANTHER" id="PTHR35371:SF1">
    <property type="entry name" value="BLR7753 PROTEIN"/>
    <property type="match status" value="1"/>
</dbReference>
<feature type="transmembrane region" description="Helical" evidence="5">
    <location>
        <begin position="63"/>
        <end position="93"/>
    </location>
</feature>
<dbReference type="PANTHER" id="PTHR35371">
    <property type="entry name" value="INNER MEMBRANE PROTEIN"/>
    <property type="match status" value="1"/>
</dbReference>
<gene>
    <name evidence="6" type="ORF">SAMN04488540_104245</name>
</gene>
<dbReference type="OrthoDB" id="513661at2"/>
<evidence type="ECO:0000313" key="7">
    <source>
        <dbReference type="Proteomes" id="UP000199527"/>
    </source>
</evidence>
<evidence type="ECO:0000313" key="6">
    <source>
        <dbReference type="EMBL" id="SDJ02048.1"/>
    </source>
</evidence>
<dbReference type="AlphaFoldDB" id="A0A1G8QBS2"/>
<reference evidence="7" key="1">
    <citation type="submission" date="2016-10" db="EMBL/GenBank/DDBJ databases">
        <authorList>
            <person name="Varghese N."/>
            <person name="Submissions S."/>
        </authorList>
    </citation>
    <scope>NUCLEOTIDE SEQUENCE [LARGE SCALE GENOMIC DNA]</scope>
    <source>
        <strain evidence="7">DSM 23317</strain>
    </source>
</reference>
<dbReference type="SUPFAM" id="SSF161084">
    <property type="entry name" value="MAPEG domain-like"/>
    <property type="match status" value="1"/>
</dbReference>
<dbReference type="Pfam" id="PF01124">
    <property type="entry name" value="MAPEG"/>
    <property type="match status" value="1"/>
</dbReference>
<keyword evidence="7" id="KW-1185">Reference proteome</keyword>
<accession>A0A1G8QBS2</accession>
<evidence type="ECO:0000256" key="3">
    <source>
        <dbReference type="ARBA" id="ARBA00022989"/>
    </source>
</evidence>
<comment type="subcellular location">
    <subcellularLocation>
        <location evidence="1">Membrane</location>
    </subcellularLocation>
</comment>
<dbReference type="InterPro" id="IPR023352">
    <property type="entry name" value="MAPEG-like_dom_sf"/>
</dbReference>
<organism evidence="6 7">
    <name type="scientific">Ferrimonas sediminum</name>
    <dbReference type="NCBI Taxonomy" id="718193"/>
    <lineage>
        <taxon>Bacteria</taxon>
        <taxon>Pseudomonadati</taxon>
        <taxon>Pseudomonadota</taxon>
        <taxon>Gammaproteobacteria</taxon>
        <taxon>Alteromonadales</taxon>
        <taxon>Ferrimonadaceae</taxon>
        <taxon>Ferrimonas</taxon>
    </lineage>
</organism>
<evidence type="ECO:0000256" key="2">
    <source>
        <dbReference type="ARBA" id="ARBA00022692"/>
    </source>
</evidence>
<proteinExistence type="predicted"/>
<sequence length="131" mass="13944">MATSLWVWLILALLPYGLAAAGGVMKLRQLGRLDNHHPRLQARQLTGVGARVWAAQANAWEALALYSAVFAVAHFAGVTEAVLSLPALGFLLTRILHPVCYLADWALARSLTVTAGLAICVFVAVQAISLA</sequence>
<dbReference type="RefSeq" id="WP_090364119.1">
    <property type="nucleotide sequence ID" value="NZ_FNEM01000004.1"/>
</dbReference>
<dbReference type="Proteomes" id="UP000199527">
    <property type="component" value="Unassembled WGS sequence"/>
</dbReference>
<evidence type="ECO:0000256" key="5">
    <source>
        <dbReference type="SAM" id="Phobius"/>
    </source>
</evidence>
<name>A0A1G8QBS2_9GAMM</name>
<evidence type="ECO:0000256" key="4">
    <source>
        <dbReference type="ARBA" id="ARBA00023136"/>
    </source>
</evidence>
<keyword evidence="2 5" id="KW-0812">Transmembrane</keyword>
<keyword evidence="4 5" id="KW-0472">Membrane</keyword>
<keyword evidence="3 5" id="KW-1133">Transmembrane helix</keyword>
<dbReference type="EMBL" id="FNEM01000004">
    <property type="protein sequence ID" value="SDJ02048.1"/>
    <property type="molecule type" value="Genomic_DNA"/>
</dbReference>
<feature type="transmembrane region" description="Helical" evidence="5">
    <location>
        <begin position="105"/>
        <end position="128"/>
    </location>
</feature>
<protein>
    <submittedName>
        <fullName evidence="6">Uncharacterized conserved protein, MAPEG superfamily</fullName>
    </submittedName>
</protein>
<dbReference type="GO" id="GO:0016020">
    <property type="term" value="C:membrane"/>
    <property type="evidence" value="ECO:0007669"/>
    <property type="project" value="UniProtKB-SubCell"/>
</dbReference>